<feature type="domain" description="HTH deoR-type" evidence="4">
    <location>
        <begin position="3"/>
        <end position="58"/>
    </location>
</feature>
<dbReference type="EMBL" id="REFR01000009">
    <property type="protein sequence ID" value="RMB12429.1"/>
    <property type="molecule type" value="Genomic_DNA"/>
</dbReference>
<dbReference type="Pfam" id="PF08220">
    <property type="entry name" value="HTH_DeoR"/>
    <property type="match status" value="1"/>
</dbReference>
<evidence type="ECO:0000259" key="4">
    <source>
        <dbReference type="PROSITE" id="PS51000"/>
    </source>
</evidence>
<dbReference type="InParanoid" id="A0A3M0CXR3"/>
<dbReference type="RefSeq" id="WP_121937603.1">
    <property type="nucleotide sequence ID" value="NZ_REFR01000009.1"/>
</dbReference>
<dbReference type="PANTHER" id="PTHR30363">
    <property type="entry name" value="HTH-TYPE TRANSCRIPTIONAL REGULATOR SRLR-RELATED"/>
    <property type="match status" value="1"/>
</dbReference>
<dbReference type="PRINTS" id="PR00037">
    <property type="entry name" value="HTHLACR"/>
</dbReference>
<dbReference type="SUPFAM" id="SSF46785">
    <property type="entry name" value="Winged helix' DNA-binding domain"/>
    <property type="match status" value="1"/>
</dbReference>
<keyword evidence="3" id="KW-0804">Transcription</keyword>
<dbReference type="Proteomes" id="UP000271227">
    <property type="component" value="Unassembled WGS sequence"/>
</dbReference>
<dbReference type="InterPro" id="IPR037171">
    <property type="entry name" value="NagB/RpiA_transferase-like"/>
</dbReference>
<evidence type="ECO:0000313" key="5">
    <source>
        <dbReference type="EMBL" id="RMB12429.1"/>
    </source>
</evidence>
<evidence type="ECO:0000256" key="3">
    <source>
        <dbReference type="ARBA" id="ARBA00023163"/>
    </source>
</evidence>
<accession>A0A3M0CXR3</accession>
<evidence type="ECO:0000313" key="6">
    <source>
        <dbReference type="Proteomes" id="UP000271227"/>
    </source>
</evidence>
<dbReference type="AlphaFoldDB" id="A0A3M0CXR3"/>
<sequence length="260" mass="27727">MHSTERHRRILELMAETGFLSFRQLEKAIQASPATLRRDLDKLAGAGDIERVHGGARLLRPMAGESSQPMLGGIPFHVNIHKNPDAKKAIGKAAAALCDEGEGVMIDGGSTTLQMCSYIEGKDLQVLTNSLHLVSALLPQKGTKVLVPSGAVFPEQNIILSPSGEDGMPQFMASKLFMGASAVGPDGPLQDDILLVAAERRLIERADQVILLVDSSKFHRASGIVVCGLSAIDIIVTDDRISDDSVKMVEDAGVTLIVAK</sequence>
<dbReference type="FunCoup" id="A0A3M0CXR3">
    <property type="interactions" value="41"/>
</dbReference>
<evidence type="ECO:0000256" key="2">
    <source>
        <dbReference type="ARBA" id="ARBA00023125"/>
    </source>
</evidence>
<dbReference type="InterPro" id="IPR018356">
    <property type="entry name" value="Tscrpt_reg_HTH_DeoR_CS"/>
</dbReference>
<dbReference type="Pfam" id="PF00455">
    <property type="entry name" value="DeoRC"/>
    <property type="match status" value="1"/>
</dbReference>
<organism evidence="5 6">
    <name type="scientific">Eilatimonas milleporae</name>
    <dbReference type="NCBI Taxonomy" id="911205"/>
    <lineage>
        <taxon>Bacteria</taxon>
        <taxon>Pseudomonadati</taxon>
        <taxon>Pseudomonadota</taxon>
        <taxon>Alphaproteobacteria</taxon>
        <taxon>Kordiimonadales</taxon>
        <taxon>Kordiimonadaceae</taxon>
        <taxon>Eilatimonas</taxon>
    </lineage>
</organism>
<dbReference type="SUPFAM" id="SSF100950">
    <property type="entry name" value="NagB/RpiA/CoA transferase-like"/>
    <property type="match status" value="1"/>
</dbReference>
<name>A0A3M0CXR3_9PROT</name>
<gene>
    <name evidence="5" type="ORF">BXY39_0925</name>
</gene>
<dbReference type="InterPro" id="IPR050313">
    <property type="entry name" value="Carb_Metab_HTH_regulators"/>
</dbReference>
<reference evidence="5 6" key="1">
    <citation type="submission" date="2018-10" db="EMBL/GenBank/DDBJ databases">
        <title>Genomic Encyclopedia of Archaeal and Bacterial Type Strains, Phase II (KMG-II): from individual species to whole genera.</title>
        <authorList>
            <person name="Goeker M."/>
        </authorList>
    </citation>
    <scope>NUCLEOTIDE SEQUENCE [LARGE SCALE GENOMIC DNA]</scope>
    <source>
        <strain evidence="5 6">DSM 25217</strain>
    </source>
</reference>
<keyword evidence="2" id="KW-0238">DNA-binding</keyword>
<evidence type="ECO:0000256" key="1">
    <source>
        <dbReference type="ARBA" id="ARBA00023015"/>
    </source>
</evidence>
<protein>
    <submittedName>
        <fullName evidence="5">DeoR family transcriptional regulator</fullName>
    </submittedName>
</protein>
<dbReference type="PANTHER" id="PTHR30363:SF55">
    <property type="entry name" value="HTH-TYPE TRANSCRIPTIONAL REGULATOR ULAR"/>
    <property type="match status" value="1"/>
</dbReference>
<dbReference type="SMART" id="SM01134">
    <property type="entry name" value="DeoRC"/>
    <property type="match status" value="1"/>
</dbReference>
<keyword evidence="1" id="KW-0805">Transcription regulation</keyword>
<proteinExistence type="predicted"/>
<dbReference type="GO" id="GO:0003677">
    <property type="term" value="F:DNA binding"/>
    <property type="evidence" value="ECO:0007669"/>
    <property type="project" value="UniProtKB-KW"/>
</dbReference>
<dbReference type="InterPro" id="IPR001034">
    <property type="entry name" value="DeoR_HTH"/>
</dbReference>
<dbReference type="SMART" id="SM00420">
    <property type="entry name" value="HTH_DEOR"/>
    <property type="match status" value="1"/>
</dbReference>
<dbReference type="OrthoDB" id="31600at2"/>
<dbReference type="InterPro" id="IPR036390">
    <property type="entry name" value="WH_DNA-bd_sf"/>
</dbReference>
<dbReference type="InterPro" id="IPR014036">
    <property type="entry name" value="DeoR-like_C"/>
</dbReference>
<dbReference type="GO" id="GO:0003700">
    <property type="term" value="F:DNA-binding transcription factor activity"/>
    <property type="evidence" value="ECO:0007669"/>
    <property type="project" value="InterPro"/>
</dbReference>
<comment type="caution">
    <text evidence="5">The sequence shown here is derived from an EMBL/GenBank/DDBJ whole genome shotgun (WGS) entry which is preliminary data.</text>
</comment>
<keyword evidence="6" id="KW-1185">Reference proteome</keyword>
<dbReference type="PROSITE" id="PS00894">
    <property type="entry name" value="HTH_DEOR_1"/>
    <property type="match status" value="1"/>
</dbReference>
<dbReference type="PROSITE" id="PS51000">
    <property type="entry name" value="HTH_DEOR_2"/>
    <property type="match status" value="1"/>
</dbReference>